<dbReference type="AlphaFoldDB" id="A0A1W2F1V8"/>
<evidence type="ECO:0000313" key="3">
    <source>
        <dbReference type="Proteomes" id="UP000192738"/>
    </source>
</evidence>
<dbReference type="STRING" id="112901.SAMN04488500_1398"/>
<sequence length="125" mass="14550">MKTSIMVLLIGIFILSSVSAAWAVDTSNWIKLSEVDDLTLYVNEQSIKNQNAIISCVTKMVQKDGSYIMVNYLFQTEKKQMKVTYMKEYDNNNKLLSENKYEDDWEIIDIDSEEIYNRIVSLSKK</sequence>
<name>A0A1W2F1V8_9FIRM</name>
<gene>
    <name evidence="2" type="ORF">SAMN04488500_1398</name>
</gene>
<keyword evidence="3" id="KW-1185">Reference proteome</keyword>
<evidence type="ECO:0000256" key="1">
    <source>
        <dbReference type="SAM" id="SignalP"/>
    </source>
</evidence>
<reference evidence="2 3" key="1">
    <citation type="submission" date="2017-04" db="EMBL/GenBank/DDBJ databases">
        <authorList>
            <person name="Afonso C.L."/>
            <person name="Miller P.J."/>
            <person name="Scott M.A."/>
            <person name="Spackman E."/>
            <person name="Goraichik I."/>
            <person name="Dimitrov K.M."/>
            <person name="Suarez D.L."/>
            <person name="Swayne D.E."/>
        </authorList>
    </citation>
    <scope>NUCLEOTIDE SEQUENCE [LARGE SCALE GENOMIC DNA]</scope>
    <source>
        <strain evidence="2 3">DSM 5090</strain>
    </source>
</reference>
<proteinExistence type="predicted"/>
<dbReference type="Proteomes" id="UP000192738">
    <property type="component" value="Unassembled WGS sequence"/>
</dbReference>
<feature type="chain" id="PRO_5010706990" evidence="1">
    <location>
        <begin position="24"/>
        <end position="125"/>
    </location>
</feature>
<protein>
    <submittedName>
        <fullName evidence="2">Uncharacterized protein</fullName>
    </submittedName>
</protein>
<evidence type="ECO:0000313" key="2">
    <source>
        <dbReference type="EMBL" id="SMD15812.1"/>
    </source>
</evidence>
<dbReference type="RefSeq" id="WP_084578442.1">
    <property type="nucleotide sequence ID" value="NZ_CP155572.1"/>
</dbReference>
<dbReference type="EMBL" id="FWXI01000039">
    <property type="protein sequence ID" value="SMD15812.1"/>
    <property type="molecule type" value="Genomic_DNA"/>
</dbReference>
<organism evidence="2 3">
    <name type="scientific">Sporomusa malonica</name>
    <dbReference type="NCBI Taxonomy" id="112901"/>
    <lineage>
        <taxon>Bacteria</taxon>
        <taxon>Bacillati</taxon>
        <taxon>Bacillota</taxon>
        <taxon>Negativicutes</taxon>
        <taxon>Selenomonadales</taxon>
        <taxon>Sporomusaceae</taxon>
        <taxon>Sporomusa</taxon>
    </lineage>
</organism>
<feature type="signal peptide" evidence="1">
    <location>
        <begin position="1"/>
        <end position="23"/>
    </location>
</feature>
<keyword evidence="1" id="KW-0732">Signal</keyword>
<accession>A0A1W2F1V8</accession>